<dbReference type="HAMAP" id="MF_00048">
    <property type="entry name" value="UPF0102"/>
    <property type="match status" value="1"/>
</dbReference>
<gene>
    <name evidence="3" type="ORF">QUG92_15995</name>
</gene>
<dbReference type="NCBIfam" id="NF009150">
    <property type="entry name" value="PRK12497.1-3"/>
    <property type="match status" value="1"/>
</dbReference>
<comment type="similarity">
    <text evidence="1 2">Belongs to the UPF0102 family.</text>
</comment>
<dbReference type="RefSeq" id="WP_289459959.1">
    <property type="nucleotide sequence ID" value="NZ_JAUCML010000014.1"/>
</dbReference>
<dbReference type="SUPFAM" id="SSF52980">
    <property type="entry name" value="Restriction endonuclease-like"/>
    <property type="match status" value="1"/>
</dbReference>
<evidence type="ECO:0000313" key="4">
    <source>
        <dbReference type="Proteomes" id="UP001237823"/>
    </source>
</evidence>
<name>A0ABT7TAK4_9MICO</name>
<dbReference type="Gene3D" id="3.40.1350.10">
    <property type="match status" value="1"/>
</dbReference>
<evidence type="ECO:0000256" key="2">
    <source>
        <dbReference type="HAMAP-Rule" id="MF_00048"/>
    </source>
</evidence>
<dbReference type="InterPro" id="IPR011856">
    <property type="entry name" value="tRNA_endonuc-like_dom_sf"/>
</dbReference>
<reference evidence="3 4" key="1">
    <citation type="submission" date="2023-06" db="EMBL/GenBank/DDBJ databases">
        <authorList>
            <person name="Feng G."/>
            <person name="Li J."/>
            <person name="Zhu H."/>
        </authorList>
    </citation>
    <scope>NUCLEOTIDE SEQUENCE [LARGE SCALE GENOMIC DNA]</scope>
    <source>
        <strain evidence="3 4">RHCKG23</strain>
    </source>
</reference>
<dbReference type="InterPro" id="IPR011335">
    <property type="entry name" value="Restrct_endonuc-II-like"/>
</dbReference>
<evidence type="ECO:0000256" key="1">
    <source>
        <dbReference type="ARBA" id="ARBA00006738"/>
    </source>
</evidence>
<evidence type="ECO:0000313" key="3">
    <source>
        <dbReference type="EMBL" id="MDM7886614.1"/>
    </source>
</evidence>
<proteinExistence type="inferred from homology"/>
<comment type="caution">
    <text evidence="3">The sequence shown here is derived from an EMBL/GenBank/DDBJ whole genome shotgun (WGS) entry which is preliminary data.</text>
</comment>
<dbReference type="Pfam" id="PF02021">
    <property type="entry name" value="UPF0102"/>
    <property type="match status" value="1"/>
</dbReference>
<dbReference type="CDD" id="cd20736">
    <property type="entry name" value="PoNe_Nuclease"/>
    <property type="match status" value="1"/>
</dbReference>
<dbReference type="Proteomes" id="UP001237823">
    <property type="component" value="Unassembled WGS sequence"/>
</dbReference>
<dbReference type="EMBL" id="JAUCML010000014">
    <property type="protein sequence ID" value="MDM7886614.1"/>
    <property type="molecule type" value="Genomic_DNA"/>
</dbReference>
<accession>A0ABT7TAK4</accession>
<dbReference type="PANTHER" id="PTHR34039">
    <property type="entry name" value="UPF0102 PROTEIN YRAN"/>
    <property type="match status" value="1"/>
</dbReference>
<protein>
    <recommendedName>
        <fullName evidence="2">UPF0102 protein QUG92_15995</fullName>
    </recommendedName>
</protein>
<dbReference type="NCBIfam" id="NF009154">
    <property type="entry name" value="PRK12497.3-3"/>
    <property type="match status" value="1"/>
</dbReference>
<dbReference type="PANTHER" id="PTHR34039:SF1">
    <property type="entry name" value="UPF0102 PROTEIN YRAN"/>
    <property type="match status" value="1"/>
</dbReference>
<dbReference type="InterPro" id="IPR003509">
    <property type="entry name" value="UPF0102_YraN-like"/>
</dbReference>
<organism evidence="3 4">
    <name type="scientific">Curtobacterium citri</name>
    <dbReference type="NCBI Taxonomy" id="3055139"/>
    <lineage>
        <taxon>Bacteria</taxon>
        <taxon>Bacillati</taxon>
        <taxon>Actinomycetota</taxon>
        <taxon>Actinomycetes</taxon>
        <taxon>Micrococcales</taxon>
        <taxon>Microbacteriaceae</taxon>
        <taxon>Curtobacterium</taxon>
    </lineage>
</organism>
<keyword evidence="4" id="KW-1185">Reference proteome</keyword>
<sequence>MERRTLGRYGEDRAVEWLTAQGYRVVQRNWRCARGEIDVVARQDDTLVFVEVKTRAGTTTGHPLEAITPAKAARLRRLVPMWFAAHPGVHARAIRVDAVAVHVDGDRCGFEHVAGVL</sequence>